<keyword evidence="1" id="KW-0472">Membrane</keyword>
<protein>
    <recommendedName>
        <fullName evidence="2">Calcineurin-like phosphoesterase domain-containing protein</fullName>
    </recommendedName>
</protein>
<organism evidence="3 4">
    <name type="scientific">Triparma verrucosa</name>
    <dbReference type="NCBI Taxonomy" id="1606542"/>
    <lineage>
        <taxon>Eukaryota</taxon>
        <taxon>Sar</taxon>
        <taxon>Stramenopiles</taxon>
        <taxon>Ochrophyta</taxon>
        <taxon>Bolidophyceae</taxon>
        <taxon>Parmales</taxon>
        <taxon>Triparmaceae</taxon>
        <taxon>Triparma</taxon>
    </lineage>
</organism>
<proteinExistence type="predicted"/>
<keyword evidence="1" id="KW-1133">Transmembrane helix</keyword>
<evidence type="ECO:0000256" key="1">
    <source>
        <dbReference type="SAM" id="Phobius"/>
    </source>
</evidence>
<accession>A0A9W7BXX8</accession>
<dbReference type="GO" id="GO:0016787">
    <property type="term" value="F:hydrolase activity"/>
    <property type="evidence" value="ECO:0007669"/>
    <property type="project" value="InterPro"/>
</dbReference>
<dbReference type="Pfam" id="PF00149">
    <property type="entry name" value="Metallophos"/>
    <property type="match status" value="1"/>
</dbReference>
<dbReference type="SUPFAM" id="SSF56300">
    <property type="entry name" value="Metallo-dependent phosphatases"/>
    <property type="match status" value="1"/>
</dbReference>
<name>A0A9W7BXX8_9STRA</name>
<dbReference type="InterPro" id="IPR029052">
    <property type="entry name" value="Metallo-depent_PP-like"/>
</dbReference>
<gene>
    <name evidence="3" type="ORF">TrVE_jg3900</name>
</gene>
<evidence type="ECO:0000259" key="2">
    <source>
        <dbReference type="Pfam" id="PF00149"/>
    </source>
</evidence>
<dbReference type="InterPro" id="IPR004843">
    <property type="entry name" value="Calcineurin-like_PHP"/>
</dbReference>
<feature type="domain" description="Calcineurin-like phosphoesterase" evidence="2">
    <location>
        <begin position="246"/>
        <end position="438"/>
    </location>
</feature>
<comment type="caution">
    <text evidence="3">The sequence shown here is derived from an EMBL/GenBank/DDBJ whole genome shotgun (WGS) entry which is preliminary data.</text>
</comment>
<sequence>MDTSTCLDDSEEDTLWVALTHSKKSILHRRAQIICRCLALVILVVIAVLQPLILLVLFVLVPVFCLLVRYMYIRLAHPFVVSADANLDPKDQKHKWRHPVNLVFWLIIVLSFGGALGARPLGHNSDKVSIFLLARALKFKLVTHSLTHQVNVFLLMFYNSFGALIFPITSCWFIDTCEVAYFYYYFKQIVPYPALGGIAWQRRKGYLTLALTLFKLVNSYVVAYSDPRLITVNIPIVDLDPCLRGFKIGMVSDLHLGPLSFSYDTQLSLDLLGVSEGNVDALMLVGDIGDQPITDSLVEKFAPYKDVAEGGMTNKVFWTSGNHENIVGVQPYRDLMAESGIVSLENNYTHVTSEGCGSNVGVDFIGVADYTGYTRMTGGGEGDVNQIIKPDIEYAASRIPAQNVENGNPLILLSHQPREWEKADAVGVNLMVSGHTHGGQAFPMHAFIINQEGNAGLFQPDKAKDRYFYVGEGMVGWGPRVRFLSWPEVTIFVLVDAENEEPDTGIRAAQATMYVAIVFFPASLVACCYIAFMTRRIRGREKKRKVEMMQKETEMHVQVKTKAGGEHEL</sequence>
<dbReference type="EMBL" id="BRXX01000235">
    <property type="protein sequence ID" value="GMH99551.1"/>
    <property type="molecule type" value="Genomic_DNA"/>
</dbReference>
<evidence type="ECO:0000313" key="4">
    <source>
        <dbReference type="Proteomes" id="UP001165160"/>
    </source>
</evidence>
<dbReference type="InterPro" id="IPR051158">
    <property type="entry name" value="Metallophosphoesterase_sf"/>
</dbReference>
<feature type="transmembrane region" description="Helical" evidence="1">
    <location>
        <begin position="161"/>
        <end position="184"/>
    </location>
</feature>
<dbReference type="AlphaFoldDB" id="A0A9W7BXX8"/>
<dbReference type="Proteomes" id="UP001165160">
    <property type="component" value="Unassembled WGS sequence"/>
</dbReference>
<keyword evidence="4" id="KW-1185">Reference proteome</keyword>
<evidence type="ECO:0000313" key="3">
    <source>
        <dbReference type="EMBL" id="GMH99551.1"/>
    </source>
</evidence>
<feature type="transmembrane region" description="Helical" evidence="1">
    <location>
        <begin position="55"/>
        <end position="72"/>
    </location>
</feature>
<reference evidence="4" key="1">
    <citation type="journal article" date="2023" name="Commun. Biol.">
        <title>Genome analysis of Parmales, the sister group of diatoms, reveals the evolutionary specialization of diatoms from phago-mixotrophs to photoautotrophs.</title>
        <authorList>
            <person name="Ban H."/>
            <person name="Sato S."/>
            <person name="Yoshikawa S."/>
            <person name="Yamada K."/>
            <person name="Nakamura Y."/>
            <person name="Ichinomiya M."/>
            <person name="Sato N."/>
            <person name="Blanc-Mathieu R."/>
            <person name="Endo H."/>
            <person name="Kuwata A."/>
            <person name="Ogata H."/>
        </authorList>
    </citation>
    <scope>NUCLEOTIDE SEQUENCE [LARGE SCALE GENOMIC DNA]</scope>
    <source>
        <strain evidence="4">NIES 3699</strain>
    </source>
</reference>
<dbReference type="PANTHER" id="PTHR31302">
    <property type="entry name" value="TRANSMEMBRANE PROTEIN WITH METALLOPHOSPHOESTERASE DOMAIN-RELATED"/>
    <property type="match status" value="1"/>
</dbReference>
<feature type="transmembrane region" description="Helical" evidence="1">
    <location>
        <begin position="100"/>
        <end position="118"/>
    </location>
</feature>
<dbReference type="Gene3D" id="3.60.21.10">
    <property type="match status" value="1"/>
</dbReference>
<keyword evidence="1" id="KW-0812">Transmembrane</keyword>
<feature type="transmembrane region" description="Helical" evidence="1">
    <location>
        <begin position="513"/>
        <end position="534"/>
    </location>
</feature>
<dbReference type="PANTHER" id="PTHR31302:SF0">
    <property type="entry name" value="TRANSMEMBRANE PROTEIN WITH METALLOPHOSPHOESTERASE DOMAIN"/>
    <property type="match status" value="1"/>
</dbReference>